<protein>
    <submittedName>
        <fullName evidence="1">Uncharacterized protein</fullName>
    </submittedName>
</protein>
<evidence type="ECO:0000313" key="1">
    <source>
        <dbReference type="EMBL" id="KAJ8643205.1"/>
    </source>
</evidence>
<evidence type="ECO:0000313" key="2">
    <source>
        <dbReference type="Proteomes" id="UP001234297"/>
    </source>
</evidence>
<dbReference type="EMBL" id="CM056810">
    <property type="protein sequence ID" value="KAJ8643205.1"/>
    <property type="molecule type" value="Genomic_DNA"/>
</dbReference>
<reference evidence="1 2" key="1">
    <citation type="journal article" date="2022" name="Hortic Res">
        <title>A haplotype resolved chromosomal level avocado genome allows analysis of novel avocado genes.</title>
        <authorList>
            <person name="Nath O."/>
            <person name="Fletcher S.J."/>
            <person name="Hayward A."/>
            <person name="Shaw L.M."/>
            <person name="Masouleh A.K."/>
            <person name="Furtado A."/>
            <person name="Henry R.J."/>
            <person name="Mitter N."/>
        </authorList>
    </citation>
    <scope>NUCLEOTIDE SEQUENCE [LARGE SCALE GENOMIC DNA]</scope>
    <source>
        <strain evidence="2">cv. Hass</strain>
    </source>
</reference>
<gene>
    <name evidence="1" type="ORF">MRB53_004953</name>
</gene>
<proteinExistence type="predicted"/>
<organism evidence="1 2">
    <name type="scientific">Persea americana</name>
    <name type="common">Avocado</name>
    <dbReference type="NCBI Taxonomy" id="3435"/>
    <lineage>
        <taxon>Eukaryota</taxon>
        <taxon>Viridiplantae</taxon>
        <taxon>Streptophyta</taxon>
        <taxon>Embryophyta</taxon>
        <taxon>Tracheophyta</taxon>
        <taxon>Spermatophyta</taxon>
        <taxon>Magnoliopsida</taxon>
        <taxon>Magnoliidae</taxon>
        <taxon>Laurales</taxon>
        <taxon>Lauraceae</taxon>
        <taxon>Persea</taxon>
    </lineage>
</organism>
<dbReference type="Proteomes" id="UP001234297">
    <property type="component" value="Chromosome 2"/>
</dbReference>
<accession>A0ACC2MCL7</accession>
<name>A0ACC2MCL7_PERAE</name>
<sequence>MPISLDLSPTHVSVSDKQMKQLKKWRLASDGLLAILVIYLTKNYHIDAARVGSIHFVWSAISNFLRIRGAIL</sequence>
<keyword evidence="2" id="KW-1185">Reference proteome</keyword>
<comment type="caution">
    <text evidence="1">The sequence shown here is derived from an EMBL/GenBank/DDBJ whole genome shotgun (WGS) entry which is preliminary data.</text>
</comment>